<organism evidence="1 2">
    <name type="scientific">Cohnella silvisoli</name>
    <dbReference type="NCBI Taxonomy" id="2873699"/>
    <lineage>
        <taxon>Bacteria</taxon>
        <taxon>Bacillati</taxon>
        <taxon>Bacillota</taxon>
        <taxon>Bacilli</taxon>
        <taxon>Bacillales</taxon>
        <taxon>Paenibacillaceae</taxon>
        <taxon>Cohnella</taxon>
    </lineage>
</organism>
<dbReference type="InterPro" id="IPR018652">
    <property type="entry name" value="DUF2082_NA-bd_Znr"/>
</dbReference>
<reference evidence="1 2" key="1">
    <citation type="journal article" date="2023" name="Genome Announc.">
        <title>Pan-Genome Analyses of the Genus Cohnella and Proposal of the Novel Species Cohnella silvisoli sp. nov., Isolated from Forest Soil.</title>
        <authorList>
            <person name="Wang C."/>
            <person name="Mao L."/>
            <person name="Bao G."/>
            <person name="Zhu H."/>
        </authorList>
    </citation>
    <scope>NUCLEOTIDE SEQUENCE [LARGE SCALE GENOMIC DNA]</scope>
    <source>
        <strain evidence="1 2">NL03-T5-1</strain>
    </source>
</reference>
<comment type="caution">
    <text evidence="1">The sequence shown here is derived from an EMBL/GenBank/DDBJ whole genome shotgun (WGS) entry which is preliminary data.</text>
</comment>
<accession>A0ABV1L1I8</accession>
<keyword evidence="2" id="KW-1185">Reference proteome</keyword>
<evidence type="ECO:0000313" key="2">
    <source>
        <dbReference type="Proteomes" id="UP001493487"/>
    </source>
</evidence>
<evidence type="ECO:0000313" key="1">
    <source>
        <dbReference type="EMBL" id="MEQ4486106.1"/>
    </source>
</evidence>
<dbReference type="Proteomes" id="UP001493487">
    <property type="component" value="Unassembled WGS sequence"/>
</dbReference>
<dbReference type="Pfam" id="PF09855">
    <property type="entry name" value="Zn_ribbon_13"/>
    <property type="match status" value="1"/>
</dbReference>
<proteinExistence type="predicted"/>
<sequence>MDIIENKFKCSKCKHEECRAKEVAMSGTGLSKLFDIEHNHYLFVSCLNCGFVEVYDPDVLNGHKTGQLGTVLDILFGG</sequence>
<protein>
    <submittedName>
        <fullName evidence="1">Zinc ribbon domain-containing protein</fullName>
    </submittedName>
</protein>
<dbReference type="EMBL" id="JASKHM010000019">
    <property type="protein sequence ID" value="MEQ4486106.1"/>
    <property type="molecule type" value="Genomic_DNA"/>
</dbReference>
<gene>
    <name evidence="1" type="ORF">QJS35_27370</name>
</gene>
<name>A0ABV1L1I8_9BACL</name>